<keyword evidence="1 4" id="KW-0378">Hydrolase</keyword>
<dbReference type="SUPFAM" id="SSF51445">
    <property type="entry name" value="(Trans)glycosidases"/>
    <property type="match status" value="1"/>
</dbReference>
<proteinExistence type="predicted"/>
<accession>A0ABS7CK73</accession>
<evidence type="ECO:0000256" key="1">
    <source>
        <dbReference type="ARBA" id="ARBA00022801"/>
    </source>
</evidence>
<organism evidence="4 5">
    <name type="scientific">Paenibacillus sepulcri</name>
    <dbReference type="NCBI Taxonomy" id="359917"/>
    <lineage>
        <taxon>Bacteria</taxon>
        <taxon>Bacillati</taxon>
        <taxon>Bacillota</taxon>
        <taxon>Bacilli</taxon>
        <taxon>Bacillales</taxon>
        <taxon>Paenibacillaceae</taxon>
        <taxon>Paenibacillus</taxon>
    </lineage>
</organism>
<gene>
    <name evidence="4" type="ORF">K0U00_45450</name>
</gene>
<evidence type="ECO:0000313" key="5">
    <source>
        <dbReference type="Proteomes" id="UP001519887"/>
    </source>
</evidence>
<keyword evidence="2 4" id="KW-0326">Glycosidase</keyword>
<dbReference type="EMBL" id="JAHZIK010002859">
    <property type="protein sequence ID" value="MBW7461325.1"/>
    <property type="molecule type" value="Genomic_DNA"/>
</dbReference>
<feature type="non-terminal residue" evidence="4">
    <location>
        <position position="83"/>
    </location>
</feature>
<evidence type="ECO:0000313" key="4">
    <source>
        <dbReference type="EMBL" id="MBW7461325.1"/>
    </source>
</evidence>
<feature type="domain" description="Glycoside hydrolase family 42 N-terminal" evidence="3">
    <location>
        <begin position="14"/>
        <end position="83"/>
    </location>
</feature>
<dbReference type="Gene3D" id="3.20.20.80">
    <property type="entry name" value="Glycosidases"/>
    <property type="match status" value="1"/>
</dbReference>
<dbReference type="GO" id="GO:0004565">
    <property type="term" value="F:beta-galactosidase activity"/>
    <property type="evidence" value="ECO:0007669"/>
    <property type="project" value="UniProtKB-EC"/>
</dbReference>
<dbReference type="EC" id="3.2.1.23" evidence="4"/>
<name>A0ABS7CK73_9BACL</name>
<comment type="caution">
    <text evidence="4">The sequence shown here is derived from an EMBL/GenBank/DDBJ whole genome shotgun (WGS) entry which is preliminary data.</text>
</comment>
<dbReference type="PANTHER" id="PTHR36447">
    <property type="entry name" value="BETA-GALACTOSIDASE GANA"/>
    <property type="match status" value="1"/>
</dbReference>
<evidence type="ECO:0000256" key="2">
    <source>
        <dbReference type="ARBA" id="ARBA00023295"/>
    </source>
</evidence>
<dbReference type="InterPro" id="IPR013529">
    <property type="entry name" value="Glyco_hydro_42_N"/>
</dbReference>
<reference evidence="4 5" key="1">
    <citation type="submission" date="2021-07" db="EMBL/GenBank/DDBJ databases">
        <title>Paenibacillus radiodurans sp. nov., isolated from the southeastern edge of Tengger Desert.</title>
        <authorList>
            <person name="Zhang G."/>
        </authorList>
    </citation>
    <scope>NUCLEOTIDE SEQUENCE [LARGE SCALE GENOMIC DNA]</scope>
    <source>
        <strain evidence="4 5">CCM 7311</strain>
    </source>
</reference>
<protein>
    <submittedName>
        <fullName evidence="4">Beta-galactosidase</fullName>
        <ecNumber evidence="4">3.2.1.23</ecNumber>
    </submittedName>
</protein>
<dbReference type="Proteomes" id="UP001519887">
    <property type="component" value="Unassembled WGS sequence"/>
</dbReference>
<sequence>MFKGKINKILYGGDYNPEQWPREVWDEDMRLFKLAGVDIATVNVFSWALNQPDEETYCFDWLDDVMDMLHRNSVWACLATGTA</sequence>
<evidence type="ECO:0000259" key="3">
    <source>
        <dbReference type="Pfam" id="PF02449"/>
    </source>
</evidence>
<dbReference type="PANTHER" id="PTHR36447:SF1">
    <property type="entry name" value="BETA-GALACTOSIDASE GANA"/>
    <property type="match status" value="1"/>
</dbReference>
<dbReference type="InterPro" id="IPR017853">
    <property type="entry name" value="GH"/>
</dbReference>
<keyword evidence="5" id="KW-1185">Reference proteome</keyword>
<dbReference type="InterPro" id="IPR003476">
    <property type="entry name" value="Glyco_hydro_42"/>
</dbReference>
<dbReference type="Pfam" id="PF02449">
    <property type="entry name" value="Glyco_hydro_42"/>
    <property type="match status" value="1"/>
</dbReference>